<keyword evidence="10" id="KW-0479">Metal-binding</keyword>
<comment type="catalytic activity">
    <reaction evidence="8 9">
        <text>N(6)-[(R)-lipoyl]-L-lysyl-[protein] + pyruvate + H(+) = N(6)-[(R)-S(8)-acetyldihydrolipoyl]-L-lysyl-[protein] + CO2</text>
        <dbReference type="Rhea" id="RHEA:19189"/>
        <dbReference type="Rhea" id="RHEA-COMP:10474"/>
        <dbReference type="Rhea" id="RHEA-COMP:10478"/>
        <dbReference type="ChEBI" id="CHEBI:15361"/>
        <dbReference type="ChEBI" id="CHEBI:15378"/>
        <dbReference type="ChEBI" id="CHEBI:16526"/>
        <dbReference type="ChEBI" id="CHEBI:83099"/>
        <dbReference type="ChEBI" id="CHEBI:83111"/>
        <dbReference type="EC" id="1.2.4.1"/>
    </reaction>
</comment>
<dbReference type="AlphaFoldDB" id="A0A2S0P9G5"/>
<dbReference type="OrthoDB" id="9759664at2"/>
<dbReference type="GO" id="GO:0004739">
    <property type="term" value="F:pyruvate dehydrogenase (acetyl-transferring) activity"/>
    <property type="evidence" value="ECO:0007669"/>
    <property type="project" value="UniProtKB-EC"/>
</dbReference>
<keyword evidence="15" id="KW-1185">Reference proteome</keyword>
<evidence type="ECO:0000259" key="13">
    <source>
        <dbReference type="Pfam" id="PF22613"/>
    </source>
</evidence>
<dbReference type="InterPro" id="IPR041621">
    <property type="entry name" value="PDH_E1_M"/>
</dbReference>
<evidence type="ECO:0000259" key="12">
    <source>
        <dbReference type="Pfam" id="PF17831"/>
    </source>
</evidence>
<feature type="binding site" evidence="10">
    <location>
        <position position="230"/>
    </location>
    <ligand>
        <name>Mg(2+)</name>
        <dbReference type="ChEBI" id="CHEBI:18420"/>
    </ligand>
</feature>
<dbReference type="PIRSF" id="PIRSF000156">
    <property type="entry name" value="Pyruvate_dh_E1"/>
    <property type="match status" value="1"/>
</dbReference>
<dbReference type="Gene3D" id="3.40.50.970">
    <property type="match status" value="2"/>
</dbReference>
<sequence>MTEPLHNDIDPQETQEWLEALQSVLASDGAERAHYLLEQMVERVRRQGAHLPFDATTAYRNTIPVGKEVKSPGNHELEHRIRSIIRWNAMALVLRAGKKDLELGGHIASYQSAATLYDVGFNHFWRAPNEEQDGDLIYVQGHSAPGIYARAFIEGRLSADALDNFRQEVDGHGLSSYPHPWLMPDFWQFPTVSMGLGPLMAIYQARFLKYLESRGLARTPGRRVWVFCGDGEMDEPESLGAIALAAREGLDNLIFVVNCNLQRLDGPVRGNGKIIQELEGDFRGAGWNVLKVVWGSRWDPLLAMDTHGLLKKRMDECVDGDYQTFKSRDGAYVREHFFGKYPELREMVANMSDDEIWALNRGGHDPHKVYAAYHEATTNARGRPTVILAKTIKGYAMGRSGEAQNIAHQAKKMDIDSIRRFRDRFGIPVTDEQLEHEVPYYKPADDSPEMQYMRSRRGALGGYLPSRLPVKAPMAIPGLHVFDALLKSSESREFSTTMAFVRMLGVLLKDKNIGKQIVPIVPDESRTFGMEGMFRQYGIWSSQGQNYVPQDADQLMFYKESKDGQMLQEGINEPGAMSSWIAAATSYANHGIPMVPFYIYYSMFGFQRVGDLAWAAGDLRARGFMLGGTAGRTTLNGEGLQHEDGHSHIQAGLIPNCVSYDPTYAYELAVILQDGLKRMYVEQEDVYYYITLMNENYTHPALPEGDAAIDGILKGMYLLKAGADSELKVQLMGSGTILNEVIAGAELLRDDFGVSADIWSVTSFNLLARDGRETERYNRLHPSATARQSFVETQLGGRQGPCVAATDYIRAYADQIREFVPGRYTVLGTDGFGRSDSRANLRRFFEVDRYQVAVAALKALADEGRIDVARVEEAITRYGIQADKPAPWTV</sequence>
<keyword evidence="5 9" id="KW-0560">Oxidoreductase</keyword>
<name>A0A2S0P9G5_9NEIS</name>
<evidence type="ECO:0000313" key="15">
    <source>
        <dbReference type="Proteomes" id="UP000244173"/>
    </source>
</evidence>
<feature type="domain" description="Transketolase-like C-terminal" evidence="13">
    <location>
        <begin position="715"/>
        <end position="848"/>
    </location>
</feature>
<comment type="cofactor">
    <cofactor evidence="1 9">
        <name>thiamine diphosphate</name>
        <dbReference type="ChEBI" id="CHEBI:58937"/>
    </cofactor>
</comment>
<keyword evidence="10" id="KW-0460">Magnesium</keyword>
<keyword evidence="6 9" id="KW-0786">Thiamine pyrophosphate</keyword>
<dbReference type="InterPro" id="IPR029061">
    <property type="entry name" value="THDP-binding"/>
</dbReference>
<dbReference type="Gene3D" id="3.40.50.920">
    <property type="match status" value="1"/>
</dbReference>
<dbReference type="Pfam" id="PF00456">
    <property type="entry name" value="Transketolase_N"/>
    <property type="match status" value="1"/>
</dbReference>
<dbReference type="Pfam" id="PF17831">
    <property type="entry name" value="PDH_E1_M"/>
    <property type="match status" value="1"/>
</dbReference>
<dbReference type="Proteomes" id="UP000244173">
    <property type="component" value="Chromosome"/>
</dbReference>
<feature type="binding site" evidence="10">
    <location>
        <position position="262"/>
    </location>
    <ligand>
        <name>Mg(2+)</name>
        <dbReference type="ChEBI" id="CHEBI:18420"/>
    </ligand>
</feature>
<evidence type="ECO:0000256" key="7">
    <source>
        <dbReference type="ARBA" id="ARBA00023317"/>
    </source>
</evidence>
<feature type="domain" description="Transketolase N-terminal" evidence="11">
    <location>
        <begin position="136"/>
        <end position="293"/>
    </location>
</feature>
<evidence type="ECO:0000256" key="9">
    <source>
        <dbReference type="PIRNR" id="PIRNR000156"/>
    </source>
</evidence>
<evidence type="ECO:0000256" key="2">
    <source>
        <dbReference type="ARBA" id="ARBA00003157"/>
    </source>
</evidence>
<evidence type="ECO:0000256" key="5">
    <source>
        <dbReference type="ARBA" id="ARBA00023002"/>
    </source>
</evidence>
<gene>
    <name evidence="14" type="primary">aceE</name>
    <name evidence="14" type="ORF">DAI18_07685</name>
</gene>
<evidence type="ECO:0000256" key="10">
    <source>
        <dbReference type="PIRSR" id="PIRSR000156-1"/>
    </source>
</evidence>
<evidence type="ECO:0000256" key="1">
    <source>
        <dbReference type="ARBA" id="ARBA00001964"/>
    </source>
</evidence>
<dbReference type="RefSeq" id="WP_107889072.1">
    <property type="nucleotide sequence ID" value="NZ_CP028519.1"/>
</dbReference>
<dbReference type="InterPro" id="IPR005474">
    <property type="entry name" value="Transketolase_N"/>
</dbReference>
<dbReference type="FunFam" id="3.40.50.970:FF:000011">
    <property type="entry name" value="Pyruvate dehydrogenase E1 component"/>
    <property type="match status" value="1"/>
</dbReference>
<dbReference type="InterPro" id="IPR004660">
    <property type="entry name" value="PDH_E1"/>
</dbReference>
<evidence type="ECO:0000259" key="11">
    <source>
        <dbReference type="Pfam" id="PF00456"/>
    </source>
</evidence>
<dbReference type="EMBL" id="CP028519">
    <property type="protein sequence ID" value="AVY93937.1"/>
    <property type="molecule type" value="Genomic_DNA"/>
</dbReference>
<evidence type="ECO:0000256" key="4">
    <source>
        <dbReference type="ARBA" id="ARBA00017172"/>
    </source>
</evidence>
<protein>
    <recommendedName>
        <fullName evidence="4 9">Pyruvate dehydrogenase E1 component</fullName>
        <ecNumber evidence="3 9">1.2.4.1</ecNumber>
    </recommendedName>
</protein>
<comment type="cofactor">
    <cofactor evidence="10">
        <name>Mg(2+)</name>
        <dbReference type="ChEBI" id="CHEBI:18420"/>
    </cofactor>
</comment>
<dbReference type="Pfam" id="PF22613">
    <property type="entry name" value="Transketolase_C_1"/>
    <property type="match status" value="1"/>
</dbReference>
<dbReference type="PANTHER" id="PTHR43825">
    <property type="entry name" value="PYRUVATE DEHYDROGENASE E1 COMPONENT"/>
    <property type="match status" value="1"/>
</dbReference>
<comment type="function">
    <text evidence="2 9">Component of the pyruvate dehydrogenase (PDH) complex, that catalyzes the overall conversion of pyruvate to acetyl-CoA and CO(2).</text>
</comment>
<dbReference type="STRING" id="1122240.GCA_000620105_02404"/>
<evidence type="ECO:0000256" key="6">
    <source>
        <dbReference type="ARBA" id="ARBA00023052"/>
    </source>
</evidence>
<keyword evidence="7 9" id="KW-0670">Pyruvate</keyword>
<organism evidence="14 15">
    <name type="scientific">Microvirgula aerodenitrificans</name>
    <dbReference type="NCBI Taxonomy" id="57480"/>
    <lineage>
        <taxon>Bacteria</taxon>
        <taxon>Pseudomonadati</taxon>
        <taxon>Pseudomonadota</taxon>
        <taxon>Betaproteobacteria</taxon>
        <taxon>Neisseriales</taxon>
        <taxon>Aquaspirillaceae</taxon>
        <taxon>Microvirgula</taxon>
    </lineage>
</organism>
<dbReference type="EC" id="1.2.4.1" evidence="3 9"/>
<accession>A0A2S0P9G5</accession>
<feature type="binding site" evidence="10">
    <location>
        <position position="260"/>
    </location>
    <ligand>
        <name>Mg(2+)</name>
        <dbReference type="ChEBI" id="CHEBI:18420"/>
    </ligand>
</feature>
<dbReference type="CDD" id="cd02017">
    <property type="entry name" value="TPP_E1_EcPDC_like"/>
    <property type="match status" value="1"/>
</dbReference>
<reference evidence="14 15" key="1">
    <citation type="submission" date="2018-04" db="EMBL/GenBank/DDBJ databases">
        <title>Denitrifier Microvirgula.</title>
        <authorList>
            <person name="Anderson E."/>
            <person name="Jang J."/>
            <person name="Ishii S."/>
        </authorList>
    </citation>
    <scope>NUCLEOTIDE SEQUENCE [LARGE SCALE GENOMIC DNA]</scope>
    <source>
        <strain evidence="14 15">BE2.4</strain>
    </source>
</reference>
<dbReference type="KEGG" id="maer:DAI18_07685"/>
<dbReference type="InterPro" id="IPR055152">
    <property type="entry name" value="Transketolase-like_C_2"/>
</dbReference>
<feature type="domain" description="Pyruvate dehydrogenase E1 component middle" evidence="12">
    <location>
        <begin position="483"/>
        <end position="700"/>
    </location>
</feature>
<dbReference type="GO" id="GO:0000287">
    <property type="term" value="F:magnesium ion binding"/>
    <property type="evidence" value="ECO:0007669"/>
    <property type="project" value="UniProtKB-ARBA"/>
</dbReference>
<dbReference type="InterPro" id="IPR051157">
    <property type="entry name" value="PDH/Transketolase"/>
</dbReference>
<evidence type="ECO:0000313" key="14">
    <source>
        <dbReference type="EMBL" id="AVY93937.1"/>
    </source>
</evidence>
<evidence type="ECO:0000256" key="8">
    <source>
        <dbReference type="ARBA" id="ARBA00051231"/>
    </source>
</evidence>
<dbReference type="InterPro" id="IPR009014">
    <property type="entry name" value="Transketo_C/PFOR_II"/>
</dbReference>
<evidence type="ECO:0000256" key="3">
    <source>
        <dbReference type="ARBA" id="ARBA00012281"/>
    </source>
</evidence>
<dbReference type="FunFam" id="3.40.50.970:FF:000009">
    <property type="entry name" value="Pyruvate dehydrogenase E1 component"/>
    <property type="match status" value="1"/>
</dbReference>
<dbReference type="SUPFAM" id="SSF52922">
    <property type="entry name" value="TK C-terminal domain-like"/>
    <property type="match status" value="1"/>
</dbReference>
<dbReference type="NCBIfam" id="TIGR00759">
    <property type="entry name" value="aceE"/>
    <property type="match status" value="1"/>
</dbReference>
<dbReference type="PANTHER" id="PTHR43825:SF3">
    <property type="entry name" value="PYRUVATE DEHYDROGENASE E1 COMPONENT"/>
    <property type="match status" value="1"/>
</dbReference>
<dbReference type="InterPro" id="IPR035807">
    <property type="entry name" value="PDC_E1_N"/>
</dbReference>
<proteinExistence type="predicted"/>
<dbReference type="SUPFAM" id="SSF52518">
    <property type="entry name" value="Thiamin diphosphate-binding fold (THDP-binding)"/>
    <property type="match status" value="2"/>
</dbReference>